<name>A0A2T0YEE5_9MICC</name>
<dbReference type="AlphaFoldDB" id="A0A2T0YEE5"/>
<protein>
    <submittedName>
        <fullName evidence="2">Camelysin-like metallo-endopeptidase</fullName>
    </submittedName>
</protein>
<evidence type="ECO:0000313" key="2">
    <source>
        <dbReference type="EMBL" id="PRZ13171.1"/>
    </source>
</evidence>
<keyword evidence="3" id="KW-1185">Reference proteome</keyword>
<dbReference type="OrthoDB" id="3784946at2"/>
<gene>
    <name evidence="2" type="ORF">BCL67_11646</name>
</gene>
<feature type="compositionally biased region" description="Low complexity" evidence="1">
    <location>
        <begin position="1"/>
        <end position="15"/>
    </location>
</feature>
<sequence>MKNTASTAAAAETSAPVKSSSRRRRVLLPLAGLLTAAALVVGSGADFTSSSVNEGNAYTTGTLTQSNSKAGEAIFDLDGLKPGDTINGGVTLENTGSLPASFKLTEEATNGFVDKSNLQLTITEAGKTAPVWNGTFGELTTAGSLDLGTWQAGASREFTFSVTLAQSADDKEQGKTATATYKWDAIQGEATTYDQ</sequence>
<reference evidence="2 3" key="1">
    <citation type="submission" date="2018-03" db="EMBL/GenBank/DDBJ databases">
        <title>Comparative analysis of microorganisms from saline springs in Andes Mountain Range, Colombia.</title>
        <authorList>
            <person name="Rubin E."/>
        </authorList>
    </citation>
    <scope>NUCLEOTIDE SEQUENCE [LARGE SCALE GENOMIC DNA]</scope>
    <source>
        <strain evidence="2 3">CG 35</strain>
    </source>
</reference>
<comment type="caution">
    <text evidence="2">The sequence shown here is derived from an EMBL/GenBank/DDBJ whole genome shotgun (WGS) entry which is preliminary data.</text>
</comment>
<organism evidence="2 3">
    <name type="scientific">Nesterenkonia sandarakina</name>
    <dbReference type="NCBI Taxonomy" id="272918"/>
    <lineage>
        <taxon>Bacteria</taxon>
        <taxon>Bacillati</taxon>
        <taxon>Actinomycetota</taxon>
        <taxon>Actinomycetes</taxon>
        <taxon>Micrococcales</taxon>
        <taxon>Micrococcaceae</taxon>
        <taxon>Nesterenkonia</taxon>
    </lineage>
</organism>
<feature type="region of interest" description="Disordered" evidence="1">
    <location>
        <begin position="1"/>
        <end position="21"/>
    </location>
</feature>
<evidence type="ECO:0000313" key="3">
    <source>
        <dbReference type="Proteomes" id="UP000238217"/>
    </source>
</evidence>
<accession>A0A2T0YEE5</accession>
<dbReference type="EMBL" id="PVTY01000016">
    <property type="protein sequence ID" value="PRZ13171.1"/>
    <property type="molecule type" value="Genomic_DNA"/>
</dbReference>
<evidence type="ECO:0000256" key="1">
    <source>
        <dbReference type="SAM" id="MobiDB-lite"/>
    </source>
</evidence>
<dbReference type="Pfam" id="PF12389">
    <property type="entry name" value="Peptidase_M73"/>
    <property type="match status" value="1"/>
</dbReference>
<dbReference type="InterPro" id="IPR022121">
    <property type="entry name" value="Peptidase_M73_camelysin"/>
</dbReference>
<dbReference type="Proteomes" id="UP000238217">
    <property type="component" value="Unassembled WGS sequence"/>
</dbReference>
<proteinExistence type="predicted"/>
<dbReference type="RefSeq" id="WP_146131158.1">
    <property type="nucleotide sequence ID" value="NZ_PVTY01000016.1"/>
</dbReference>